<comment type="caution">
    <text evidence="2">The sequence shown here is derived from an EMBL/GenBank/DDBJ whole genome shotgun (WGS) entry which is preliminary data.</text>
</comment>
<protein>
    <submittedName>
        <fullName evidence="2">Alpha/beta hydrolase</fullName>
    </submittedName>
</protein>
<dbReference type="GO" id="GO:0016787">
    <property type="term" value="F:hydrolase activity"/>
    <property type="evidence" value="ECO:0007669"/>
    <property type="project" value="UniProtKB-KW"/>
</dbReference>
<name>A0ABP5BIC7_9PSEU</name>
<dbReference type="SUPFAM" id="SSF53474">
    <property type="entry name" value="alpha/beta-Hydrolases"/>
    <property type="match status" value="1"/>
</dbReference>
<dbReference type="InterPro" id="IPR029058">
    <property type="entry name" value="AB_hydrolase_fold"/>
</dbReference>
<dbReference type="PANTHER" id="PTHR43433">
    <property type="entry name" value="HYDROLASE, ALPHA/BETA FOLD FAMILY PROTEIN"/>
    <property type="match status" value="1"/>
</dbReference>
<evidence type="ECO:0000313" key="3">
    <source>
        <dbReference type="Proteomes" id="UP001501116"/>
    </source>
</evidence>
<reference evidence="3" key="1">
    <citation type="journal article" date="2019" name="Int. J. Syst. Evol. Microbiol.">
        <title>The Global Catalogue of Microorganisms (GCM) 10K type strain sequencing project: providing services to taxonomists for standard genome sequencing and annotation.</title>
        <authorList>
            <consortium name="The Broad Institute Genomics Platform"/>
            <consortium name="The Broad Institute Genome Sequencing Center for Infectious Disease"/>
            <person name="Wu L."/>
            <person name="Ma J."/>
        </authorList>
    </citation>
    <scope>NUCLEOTIDE SEQUENCE [LARGE SCALE GENOMIC DNA]</scope>
    <source>
        <strain evidence="3">JCM 14545</strain>
    </source>
</reference>
<dbReference type="EMBL" id="BAAANN010000003">
    <property type="protein sequence ID" value="GAA1944585.1"/>
    <property type="molecule type" value="Genomic_DNA"/>
</dbReference>
<dbReference type="Pfam" id="PF00561">
    <property type="entry name" value="Abhydrolase_1"/>
    <property type="match status" value="1"/>
</dbReference>
<keyword evidence="3" id="KW-1185">Reference proteome</keyword>
<feature type="domain" description="AB hydrolase-1" evidence="1">
    <location>
        <begin position="42"/>
        <end position="276"/>
    </location>
</feature>
<evidence type="ECO:0000313" key="2">
    <source>
        <dbReference type="EMBL" id="GAA1944585.1"/>
    </source>
</evidence>
<sequence length="300" mass="32012">MTKLFGAGAGRVIAVEEFGDPGGVPWLYFHGTNSAGAEGRLFDGAARYRGVRVLAADRPGIGGSTPGPGHDILDWARDVTAVADALGLDGFVVGGWSSGAAHAMACAYALPRRVRGGVLVNTATPEGAPGPDRRQRAIAGLARRMPWLVRRVVAPLMTKALSRPERVRDPAARARILRYFPAVDRPLLAELWSTVDGQETFMAMAREAARQGSAATARDLLVLWGRQGWGFTPSEISVPLRLFTGERDSSRQFAEALADIAPDASVHLFPGGHHGFLAGQAQREICDAVVTAWECPRTPS</sequence>
<evidence type="ECO:0000259" key="1">
    <source>
        <dbReference type="Pfam" id="PF00561"/>
    </source>
</evidence>
<dbReference type="Gene3D" id="3.40.50.1820">
    <property type="entry name" value="alpha/beta hydrolase"/>
    <property type="match status" value="1"/>
</dbReference>
<keyword evidence="2" id="KW-0378">Hydrolase</keyword>
<dbReference type="RefSeq" id="WP_344413963.1">
    <property type="nucleotide sequence ID" value="NZ_BAAANN010000003.1"/>
</dbReference>
<accession>A0ABP5BIC7</accession>
<proteinExistence type="predicted"/>
<dbReference type="PANTHER" id="PTHR43433:SF10">
    <property type="entry name" value="AB HYDROLASE-1 DOMAIN-CONTAINING PROTEIN"/>
    <property type="match status" value="1"/>
</dbReference>
<organism evidence="2 3">
    <name type="scientific">Amycolatopsis minnesotensis</name>
    <dbReference type="NCBI Taxonomy" id="337894"/>
    <lineage>
        <taxon>Bacteria</taxon>
        <taxon>Bacillati</taxon>
        <taxon>Actinomycetota</taxon>
        <taxon>Actinomycetes</taxon>
        <taxon>Pseudonocardiales</taxon>
        <taxon>Pseudonocardiaceae</taxon>
        <taxon>Amycolatopsis</taxon>
    </lineage>
</organism>
<dbReference type="Proteomes" id="UP001501116">
    <property type="component" value="Unassembled WGS sequence"/>
</dbReference>
<gene>
    <name evidence="2" type="ORF">GCM10009754_10370</name>
</gene>
<dbReference type="InterPro" id="IPR050471">
    <property type="entry name" value="AB_hydrolase"/>
</dbReference>
<dbReference type="InterPro" id="IPR000073">
    <property type="entry name" value="AB_hydrolase_1"/>
</dbReference>